<comment type="subcellular location">
    <subcellularLocation>
        <location evidence="1">Membrane</location>
        <topology evidence="1">Multi-pass membrane protein</topology>
    </subcellularLocation>
</comment>
<feature type="transmembrane region" description="Helical" evidence="5">
    <location>
        <begin position="103"/>
        <end position="122"/>
    </location>
</feature>
<feature type="transmembrane region" description="Helical" evidence="5">
    <location>
        <begin position="45"/>
        <end position="66"/>
    </location>
</feature>
<dbReference type="InterPro" id="IPR004695">
    <property type="entry name" value="SLAC1/Mae1/Ssu1/TehA"/>
</dbReference>
<feature type="transmembrane region" description="Helical" evidence="5">
    <location>
        <begin position="267"/>
        <end position="290"/>
    </location>
</feature>
<dbReference type="Gene3D" id="1.50.10.150">
    <property type="entry name" value="Voltage-dependent anion channel"/>
    <property type="match status" value="1"/>
</dbReference>
<feature type="transmembrane region" description="Helical" evidence="5">
    <location>
        <begin position="296"/>
        <end position="317"/>
    </location>
</feature>
<dbReference type="InterPro" id="IPR038665">
    <property type="entry name" value="Voltage-dep_anion_channel_sf"/>
</dbReference>
<comment type="caution">
    <text evidence="6">The sequence shown here is derived from an EMBL/GenBank/DDBJ whole genome shotgun (WGS) entry which is preliminary data.</text>
</comment>
<organism evidence="6 7">
    <name type="scientific">Streptomyces prunicolor</name>
    <dbReference type="NCBI Taxonomy" id="67348"/>
    <lineage>
        <taxon>Bacteria</taxon>
        <taxon>Bacillati</taxon>
        <taxon>Actinomycetota</taxon>
        <taxon>Actinomycetes</taxon>
        <taxon>Kitasatosporales</taxon>
        <taxon>Streptomycetaceae</taxon>
        <taxon>Streptomyces</taxon>
    </lineage>
</organism>
<evidence type="ECO:0000256" key="1">
    <source>
        <dbReference type="ARBA" id="ARBA00004141"/>
    </source>
</evidence>
<evidence type="ECO:0000313" key="6">
    <source>
        <dbReference type="EMBL" id="MDV7222654.1"/>
    </source>
</evidence>
<dbReference type="Pfam" id="PF03595">
    <property type="entry name" value="SLAC1"/>
    <property type="match status" value="1"/>
</dbReference>
<reference evidence="6 7" key="1">
    <citation type="submission" date="2023-10" db="EMBL/GenBank/DDBJ databases">
        <title>Characterization of rhizosphere-enriched actinobacteria from wheat plants lab-grown on chernevaya soil.</title>
        <authorList>
            <person name="Tikhonova E.N."/>
            <person name="Konopkin A."/>
            <person name="Kravchenko I.K."/>
        </authorList>
    </citation>
    <scope>NUCLEOTIDE SEQUENCE [LARGE SCALE GENOMIC DNA]</scope>
    <source>
        <strain evidence="6 7">RR29</strain>
    </source>
</reference>
<feature type="transmembrane region" description="Helical" evidence="5">
    <location>
        <begin position="233"/>
        <end position="255"/>
    </location>
</feature>
<feature type="transmembrane region" description="Helical" evidence="5">
    <location>
        <begin position="78"/>
        <end position="97"/>
    </location>
</feature>
<dbReference type="RefSeq" id="WP_317775408.1">
    <property type="nucleotide sequence ID" value="NZ_JAWMAJ010000243.1"/>
</dbReference>
<sequence length="329" mass="34844">MSDTGVSRFRAWWAQRPPAAGAVVMATAIVSVGLHITGYEVLSRIAFAVACAFWLGLAADFAVRLLRDRRRWLAEAGTPGALTATAATAVLGTRFSAAGWQTVAEALLAAAAVLWPGLLVRVVRNWQGRMPGTVFLGCVATQSLAVPAATIAGAESAAWLAHTALVLFWFGLVLYGFALARFEWRQLIIGAGDHWIVGGALAVSALAGSKLIAADSVRLYLWNSDDRGVLRAVTVALLVLDVAWCVVLVAAEVAWPRPHFDVRRWSTVFPLGMTAATMLSVGTAVDVSWLRTPGEVVLWIAVAAWLVVAAGTVRLYLAATSGVTSTGPR</sequence>
<dbReference type="Proteomes" id="UP001187346">
    <property type="component" value="Unassembled WGS sequence"/>
</dbReference>
<keyword evidence="7" id="KW-1185">Reference proteome</keyword>
<evidence type="ECO:0000256" key="5">
    <source>
        <dbReference type="SAM" id="Phobius"/>
    </source>
</evidence>
<evidence type="ECO:0000256" key="3">
    <source>
        <dbReference type="ARBA" id="ARBA00022989"/>
    </source>
</evidence>
<name>A0ABU4FQ43_9ACTN</name>
<keyword evidence="3 5" id="KW-1133">Transmembrane helix</keyword>
<evidence type="ECO:0000256" key="2">
    <source>
        <dbReference type="ARBA" id="ARBA00022692"/>
    </source>
</evidence>
<feature type="transmembrane region" description="Helical" evidence="5">
    <location>
        <begin position="159"/>
        <end position="182"/>
    </location>
</feature>
<keyword evidence="4 5" id="KW-0472">Membrane</keyword>
<keyword evidence="2 5" id="KW-0812">Transmembrane</keyword>
<protein>
    <submittedName>
        <fullName evidence="6">Tellurite resistance/C4-dicarboxylate transporter family protein</fullName>
    </submittedName>
</protein>
<feature type="transmembrane region" description="Helical" evidence="5">
    <location>
        <begin position="134"/>
        <end position="153"/>
    </location>
</feature>
<evidence type="ECO:0000256" key="4">
    <source>
        <dbReference type="ARBA" id="ARBA00023136"/>
    </source>
</evidence>
<evidence type="ECO:0000313" key="7">
    <source>
        <dbReference type="Proteomes" id="UP001187346"/>
    </source>
</evidence>
<dbReference type="CDD" id="cd09319">
    <property type="entry name" value="TDT_like_1"/>
    <property type="match status" value="1"/>
</dbReference>
<feature type="transmembrane region" description="Helical" evidence="5">
    <location>
        <begin position="194"/>
        <end position="213"/>
    </location>
</feature>
<dbReference type="EMBL" id="JAWMAJ010000243">
    <property type="protein sequence ID" value="MDV7222654.1"/>
    <property type="molecule type" value="Genomic_DNA"/>
</dbReference>
<proteinExistence type="predicted"/>
<feature type="transmembrane region" description="Helical" evidence="5">
    <location>
        <begin position="20"/>
        <end position="39"/>
    </location>
</feature>
<accession>A0ABU4FQ43</accession>
<gene>
    <name evidence="6" type="ORF">R5A26_42655</name>
</gene>